<protein>
    <submittedName>
        <fullName evidence="1">Uncharacterized protein</fullName>
    </submittedName>
</protein>
<sequence length="129" mass="14411">MQAQALDKYSEALGYLLDWKKLYLAITLIEVATGLEILWGTPNDLQGIVEQVRTWWQANKDKYGEEGLWGYLGLGRTPQTPEEEARIYAQAEVWANAFGITVEGQPYTDPDAPTSTADLWAQAFGVSLN</sequence>
<comment type="caution">
    <text evidence="1">The sequence shown here is derived from an EMBL/GenBank/DDBJ whole genome shotgun (WGS) entry which is preliminary data.</text>
</comment>
<organism evidence="1">
    <name type="scientific">marine sediment metagenome</name>
    <dbReference type="NCBI Taxonomy" id="412755"/>
    <lineage>
        <taxon>unclassified sequences</taxon>
        <taxon>metagenomes</taxon>
        <taxon>ecological metagenomes</taxon>
    </lineage>
</organism>
<name>X1NSL8_9ZZZZ</name>
<accession>X1NSL8</accession>
<reference evidence="1" key="1">
    <citation type="journal article" date="2014" name="Front. Microbiol.">
        <title>High frequency of phylogenetically diverse reductive dehalogenase-homologous genes in deep subseafloor sedimentary metagenomes.</title>
        <authorList>
            <person name="Kawai M."/>
            <person name="Futagami T."/>
            <person name="Toyoda A."/>
            <person name="Takaki Y."/>
            <person name="Nishi S."/>
            <person name="Hori S."/>
            <person name="Arai W."/>
            <person name="Tsubouchi T."/>
            <person name="Morono Y."/>
            <person name="Uchiyama I."/>
            <person name="Ito T."/>
            <person name="Fujiyama A."/>
            <person name="Inagaki F."/>
            <person name="Takami H."/>
        </authorList>
    </citation>
    <scope>NUCLEOTIDE SEQUENCE</scope>
    <source>
        <strain evidence="1">Expedition CK06-06</strain>
    </source>
</reference>
<dbReference type="AlphaFoldDB" id="X1NSL8"/>
<dbReference type="EMBL" id="BARV01024537">
    <property type="protein sequence ID" value="GAI46583.1"/>
    <property type="molecule type" value="Genomic_DNA"/>
</dbReference>
<evidence type="ECO:0000313" key="1">
    <source>
        <dbReference type="EMBL" id="GAI46583.1"/>
    </source>
</evidence>
<proteinExistence type="predicted"/>
<gene>
    <name evidence="1" type="ORF">S06H3_40036</name>
</gene>